<dbReference type="SUPFAM" id="SSF51230">
    <property type="entry name" value="Single hybrid motif"/>
    <property type="match status" value="1"/>
</dbReference>
<sequence>MTVNGQARSVDAQDRSLEPETPATEKADPNEEGHVALMTGAVTLAVEEGEEVEEGQQIGTMEAMKMESAISAPVSGTVERIAVASVTTSSPATSCSCWKSLEEEAILRAFSLARCFYLGGSLGRGCPRLPNEQQQHYARQECPRPATPPYSNSPSCPAARR</sequence>
<dbReference type="Gene3D" id="2.40.50.100">
    <property type="match status" value="1"/>
</dbReference>
<feature type="region of interest" description="Disordered" evidence="2">
    <location>
        <begin position="1"/>
        <end position="33"/>
    </location>
</feature>
<keyword evidence="1" id="KW-0092">Biotin</keyword>
<protein>
    <recommendedName>
        <fullName evidence="3">Lipoyl-binding domain-containing protein</fullName>
    </recommendedName>
</protein>
<feature type="compositionally biased region" description="Basic and acidic residues" evidence="2">
    <location>
        <begin position="11"/>
        <end position="33"/>
    </location>
</feature>
<proteinExistence type="predicted"/>
<evidence type="ECO:0000256" key="2">
    <source>
        <dbReference type="SAM" id="MobiDB-lite"/>
    </source>
</evidence>
<dbReference type="InterPro" id="IPR011053">
    <property type="entry name" value="Single_hybrid_motif"/>
</dbReference>
<accession>A0A6J4PMN8</accession>
<dbReference type="PANTHER" id="PTHR43778">
    <property type="entry name" value="PYRUVATE CARBOXYLASE"/>
    <property type="match status" value="1"/>
</dbReference>
<evidence type="ECO:0000313" key="4">
    <source>
        <dbReference type="EMBL" id="CAA9418386.1"/>
    </source>
</evidence>
<dbReference type="PANTHER" id="PTHR43778:SF2">
    <property type="entry name" value="PYRUVATE CARBOXYLASE, MITOCHONDRIAL"/>
    <property type="match status" value="1"/>
</dbReference>
<dbReference type="PROSITE" id="PS00188">
    <property type="entry name" value="BIOTIN"/>
    <property type="match status" value="1"/>
</dbReference>
<dbReference type="AlphaFoldDB" id="A0A6J4PMN8"/>
<dbReference type="EMBL" id="CADCVB010000063">
    <property type="protein sequence ID" value="CAA9418386.1"/>
    <property type="molecule type" value="Genomic_DNA"/>
</dbReference>
<dbReference type="GO" id="GO:0004736">
    <property type="term" value="F:pyruvate carboxylase activity"/>
    <property type="evidence" value="ECO:0007669"/>
    <property type="project" value="TreeGrafter"/>
</dbReference>
<reference evidence="4" key="1">
    <citation type="submission" date="2020-02" db="EMBL/GenBank/DDBJ databases">
        <authorList>
            <person name="Meier V. D."/>
        </authorList>
    </citation>
    <scope>NUCLEOTIDE SEQUENCE</scope>
    <source>
        <strain evidence="4">AVDCRST_MAG78</strain>
    </source>
</reference>
<feature type="region of interest" description="Disordered" evidence="2">
    <location>
        <begin position="133"/>
        <end position="161"/>
    </location>
</feature>
<dbReference type="InterPro" id="IPR055268">
    <property type="entry name" value="PCB-like"/>
</dbReference>
<dbReference type="Pfam" id="PF00364">
    <property type="entry name" value="Biotin_lipoyl"/>
    <property type="match status" value="1"/>
</dbReference>
<name>A0A6J4PMN8_9ACTN</name>
<organism evidence="4">
    <name type="scientific">uncultured Rubrobacteraceae bacterium</name>
    <dbReference type="NCBI Taxonomy" id="349277"/>
    <lineage>
        <taxon>Bacteria</taxon>
        <taxon>Bacillati</taxon>
        <taxon>Actinomycetota</taxon>
        <taxon>Rubrobacteria</taxon>
        <taxon>Rubrobacterales</taxon>
        <taxon>Rubrobacteraceae</taxon>
        <taxon>environmental samples</taxon>
    </lineage>
</organism>
<dbReference type="CDD" id="cd06850">
    <property type="entry name" value="biotinyl_domain"/>
    <property type="match status" value="1"/>
</dbReference>
<dbReference type="GO" id="GO:0005737">
    <property type="term" value="C:cytoplasm"/>
    <property type="evidence" value="ECO:0007669"/>
    <property type="project" value="TreeGrafter"/>
</dbReference>
<dbReference type="InterPro" id="IPR001882">
    <property type="entry name" value="Biotin_BS"/>
</dbReference>
<evidence type="ECO:0000259" key="3">
    <source>
        <dbReference type="Pfam" id="PF00364"/>
    </source>
</evidence>
<dbReference type="GO" id="GO:0006094">
    <property type="term" value="P:gluconeogenesis"/>
    <property type="evidence" value="ECO:0007669"/>
    <property type="project" value="TreeGrafter"/>
</dbReference>
<feature type="domain" description="Lipoyl-binding" evidence="3">
    <location>
        <begin position="41"/>
        <end position="84"/>
    </location>
</feature>
<gene>
    <name evidence="4" type="ORF">AVDCRST_MAG78-855</name>
</gene>
<dbReference type="InterPro" id="IPR000089">
    <property type="entry name" value="Biotin_lipoyl"/>
</dbReference>
<evidence type="ECO:0000256" key="1">
    <source>
        <dbReference type="ARBA" id="ARBA00023267"/>
    </source>
</evidence>